<name>A0A0M0JL03_9EUKA</name>
<evidence type="ECO:0000313" key="3">
    <source>
        <dbReference type="Proteomes" id="UP000037460"/>
    </source>
</evidence>
<comment type="caution">
    <text evidence="2">The sequence shown here is derived from an EMBL/GenBank/DDBJ whole genome shotgun (WGS) entry which is preliminary data.</text>
</comment>
<organism evidence="2 3">
    <name type="scientific">Chrysochromulina tobinii</name>
    <dbReference type="NCBI Taxonomy" id="1460289"/>
    <lineage>
        <taxon>Eukaryota</taxon>
        <taxon>Haptista</taxon>
        <taxon>Haptophyta</taxon>
        <taxon>Prymnesiophyceae</taxon>
        <taxon>Prymnesiales</taxon>
        <taxon>Chrysochromulinaceae</taxon>
        <taxon>Chrysochromulina</taxon>
    </lineage>
</organism>
<evidence type="ECO:0000313" key="2">
    <source>
        <dbReference type="EMBL" id="KOO26982.1"/>
    </source>
</evidence>
<protein>
    <submittedName>
        <fullName evidence="2">Uncharacterized protein</fullName>
    </submittedName>
</protein>
<gene>
    <name evidence="2" type="ORF">Ctob_000874</name>
</gene>
<accession>A0A0M0JL03</accession>
<feature type="region of interest" description="Disordered" evidence="1">
    <location>
        <begin position="82"/>
        <end position="104"/>
    </location>
</feature>
<evidence type="ECO:0000256" key="1">
    <source>
        <dbReference type="SAM" id="MobiDB-lite"/>
    </source>
</evidence>
<dbReference type="AlphaFoldDB" id="A0A0M0JL03"/>
<dbReference type="EMBL" id="JWZX01002777">
    <property type="protein sequence ID" value="KOO26982.1"/>
    <property type="molecule type" value="Genomic_DNA"/>
</dbReference>
<dbReference type="Proteomes" id="UP000037460">
    <property type="component" value="Unassembled WGS sequence"/>
</dbReference>
<proteinExistence type="predicted"/>
<keyword evidence="3" id="KW-1185">Reference proteome</keyword>
<reference evidence="3" key="1">
    <citation type="journal article" date="2015" name="PLoS Genet.">
        <title>Genome Sequence and Transcriptome Analyses of Chrysochromulina tobin: Metabolic Tools for Enhanced Algal Fitness in the Prominent Order Prymnesiales (Haptophyceae).</title>
        <authorList>
            <person name="Hovde B.T."/>
            <person name="Deodato C.R."/>
            <person name="Hunsperger H.M."/>
            <person name="Ryken S.A."/>
            <person name="Yost W."/>
            <person name="Jha R.K."/>
            <person name="Patterson J."/>
            <person name="Monnat R.J. Jr."/>
            <person name="Barlow S.B."/>
            <person name="Starkenburg S.R."/>
            <person name="Cattolico R.A."/>
        </authorList>
    </citation>
    <scope>NUCLEOTIDE SEQUENCE</scope>
    <source>
        <strain evidence="3">CCMP291</strain>
    </source>
</reference>
<sequence>MVLSPPLATADQTVLQHAELLQVLADVHKRNKGGRNDKHDTARVRFIKDFALRGLRFGKLVPTADLDMIRLEPKAELSGPKLASMDAWDKRHPPDPRSASSSPGRAEFFFILEFLVEGGDTNGT</sequence>
<dbReference type="OrthoDB" id="10560720at2759"/>